<keyword evidence="8" id="KW-1185">Reference proteome</keyword>
<evidence type="ECO:0000259" key="6">
    <source>
        <dbReference type="SMART" id="SM00062"/>
    </source>
</evidence>
<dbReference type="EMBL" id="BSOP01000017">
    <property type="protein sequence ID" value="GLR50988.1"/>
    <property type="molecule type" value="Genomic_DNA"/>
</dbReference>
<evidence type="ECO:0000313" key="8">
    <source>
        <dbReference type="Proteomes" id="UP001156702"/>
    </source>
</evidence>
<comment type="subcellular location">
    <subcellularLocation>
        <location evidence="1">Periplasm</location>
    </subcellularLocation>
</comment>
<dbReference type="InterPro" id="IPR001638">
    <property type="entry name" value="Solute-binding_3/MltF_N"/>
</dbReference>
<feature type="chain" id="PRO_5047480930" evidence="5">
    <location>
        <begin position="24"/>
        <end position="265"/>
    </location>
</feature>
<comment type="similarity">
    <text evidence="2 4">Belongs to the bacterial solute-binding protein 3 family.</text>
</comment>
<feature type="signal peptide" evidence="5">
    <location>
        <begin position="1"/>
        <end position="23"/>
    </location>
</feature>
<dbReference type="PANTHER" id="PTHR35936:SF17">
    <property type="entry name" value="ARGININE-BINDING EXTRACELLULAR PROTEIN ARTP"/>
    <property type="match status" value="1"/>
</dbReference>
<keyword evidence="3 5" id="KW-0732">Signal</keyword>
<dbReference type="Pfam" id="PF00497">
    <property type="entry name" value="SBP_bac_3"/>
    <property type="match status" value="1"/>
</dbReference>
<name>A0ABQ5ZJA3_9HYPH</name>
<feature type="domain" description="Solute-binding protein family 3/N-terminal" evidence="6">
    <location>
        <begin position="27"/>
        <end position="251"/>
    </location>
</feature>
<gene>
    <name evidence="7" type="ORF">GCM10007923_21960</name>
</gene>
<accession>A0ABQ5ZJA3</accession>
<evidence type="ECO:0000313" key="7">
    <source>
        <dbReference type="EMBL" id="GLR50988.1"/>
    </source>
</evidence>
<dbReference type="PROSITE" id="PS01039">
    <property type="entry name" value="SBP_BACTERIAL_3"/>
    <property type="match status" value="1"/>
</dbReference>
<evidence type="ECO:0000256" key="3">
    <source>
        <dbReference type="ARBA" id="ARBA00022729"/>
    </source>
</evidence>
<evidence type="ECO:0000256" key="5">
    <source>
        <dbReference type="SAM" id="SignalP"/>
    </source>
</evidence>
<dbReference type="PANTHER" id="PTHR35936">
    <property type="entry name" value="MEMBRANE-BOUND LYTIC MUREIN TRANSGLYCOSYLASE F"/>
    <property type="match status" value="1"/>
</dbReference>
<comment type="caution">
    <text evidence="7">The sequence shown here is derived from an EMBL/GenBank/DDBJ whole genome shotgun (WGS) entry which is preliminary data.</text>
</comment>
<dbReference type="InterPro" id="IPR018313">
    <property type="entry name" value="SBP_3_CS"/>
</dbReference>
<evidence type="ECO:0000256" key="2">
    <source>
        <dbReference type="ARBA" id="ARBA00010333"/>
    </source>
</evidence>
<evidence type="ECO:0000256" key="4">
    <source>
        <dbReference type="RuleBase" id="RU003744"/>
    </source>
</evidence>
<reference evidence="8" key="1">
    <citation type="journal article" date="2019" name="Int. J. Syst. Evol. Microbiol.">
        <title>The Global Catalogue of Microorganisms (GCM) 10K type strain sequencing project: providing services to taxonomists for standard genome sequencing and annotation.</title>
        <authorList>
            <consortium name="The Broad Institute Genomics Platform"/>
            <consortium name="The Broad Institute Genome Sequencing Center for Infectious Disease"/>
            <person name="Wu L."/>
            <person name="Ma J."/>
        </authorList>
    </citation>
    <scope>NUCLEOTIDE SEQUENCE [LARGE SCALE GENOMIC DNA]</scope>
    <source>
        <strain evidence="8">NBRC 102122</strain>
    </source>
</reference>
<proteinExistence type="inferred from homology"/>
<dbReference type="Gene3D" id="3.40.190.10">
    <property type="entry name" value="Periplasmic binding protein-like II"/>
    <property type="match status" value="2"/>
</dbReference>
<dbReference type="SUPFAM" id="SSF53850">
    <property type="entry name" value="Periplasmic binding protein-like II"/>
    <property type="match status" value="1"/>
</dbReference>
<dbReference type="Proteomes" id="UP001156702">
    <property type="component" value="Unassembled WGS sequence"/>
</dbReference>
<sequence>MMRKMALHACTAVAIILSGVASAAAETIRMGAEGAYPPFNYVAEDGQLKGFDIDIGNAICAELKAECEWSTNEWDGIIPALQAGKFDIIASSMAITKARMEQVSFSDPYYFNAMRFVALKELNLQEVKPDAVKDLVIGTQSGSIATDMLKDFFPDNEVKLYPTLGEAFLDMKTSRLDLLVESKIAIADWLADGEDCCVFVGEEFLQDGTLGAGLAFRKDDDALRERVNAALAELVRNGTYETIRKTYFDFDIREKPKNASALFGG</sequence>
<protein>
    <submittedName>
        <fullName evidence="7">Amino acid ABC transporter</fullName>
    </submittedName>
</protein>
<evidence type="ECO:0000256" key="1">
    <source>
        <dbReference type="ARBA" id="ARBA00004418"/>
    </source>
</evidence>
<dbReference type="SMART" id="SM00062">
    <property type="entry name" value="PBPb"/>
    <property type="match status" value="1"/>
</dbReference>
<organism evidence="7 8">
    <name type="scientific">Shinella yambaruensis</name>
    <dbReference type="NCBI Taxonomy" id="415996"/>
    <lineage>
        <taxon>Bacteria</taxon>
        <taxon>Pseudomonadati</taxon>
        <taxon>Pseudomonadota</taxon>
        <taxon>Alphaproteobacteria</taxon>
        <taxon>Hyphomicrobiales</taxon>
        <taxon>Rhizobiaceae</taxon>
        <taxon>Shinella</taxon>
    </lineage>
</organism>